<dbReference type="GO" id="GO:0006354">
    <property type="term" value="P:DNA-templated transcription elongation"/>
    <property type="evidence" value="ECO:0007669"/>
    <property type="project" value="TreeGrafter"/>
</dbReference>
<accession>A0AA37SA21</accession>
<dbReference type="PANTHER" id="PTHR30437">
    <property type="entry name" value="TRANSCRIPTION ELONGATION FACTOR GREA"/>
    <property type="match status" value="1"/>
</dbReference>
<dbReference type="SUPFAM" id="SSF46557">
    <property type="entry name" value="GreA transcript cleavage protein, N-terminal domain"/>
    <property type="match status" value="1"/>
</dbReference>
<dbReference type="HAMAP" id="MF_00930">
    <property type="entry name" value="GreB"/>
    <property type="match status" value="1"/>
</dbReference>
<feature type="domain" description="Transcription elongation factor GreA/GreB C-terminal" evidence="5">
    <location>
        <begin position="81"/>
        <end position="155"/>
    </location>
</feature>
<keyword evidence="7" id="KW-0648">Protein biosynthesis</keyword>
<name>A0AA37SA21_9GAMM</name>
<dbReference type="PROSITE" id="PS00829">
    <property type="entry name" value="GREAB_1"/>
    <property type="match status" value="1"/>
</dbReference>
<gene>
    <name evidence="4 7" type="primary">greB</name>
    <name evidence="7" type="ORF">GCM10007876_15790</name>
</gene>
<dbReference type="AlphaFoldDB" id="A0AA37SA21"/>
<keyword evidence="2 4" id="KW-0238">DNA-binding</keyword>
<dbReference type="HAMAP" id="MF_00105">
    <property type="entry name" value="GreA_GreB"/>
    <property type="match status" value="1"/>
</dbReference>
<dbReference type="InterPro" id="IPR001437">
    <property type="entry name" value="Tscrpt_elong_fac_GreA/B_C"/>
</dbReference>
<dbReference type="InterPro" id="IPR006358">
    <property type="entry name" value="Tscrpt_elong_fac_GreB"/>
</dbReference>
<sequence>MRTPLITREGFQKLKAELDHLWRVERPEITEKVAWAASLGDRSENADYKENKRKLRSIDRRVRYLSKQIENLKVVDYGPEQEGKVFFGAWVEVENEDGETKTFRIAGYDEIFDRNDYISIDTPMARALVGKAVDDEVLVRTPEGEKIWYVNSITYQSDPK</sequence>
<dbReference type="NCBIfam" id="NF002506">
    <property type="entry name" value="PRK01885.1"/>
    <property type="match status" value="1"/>
</dbReference>
<dbReference type="InterPro" id="IPR036805">
    <property type="entry name" value="Tscrpt_elong_fac_GreA/B_N_sf"/>
</dbReference>
<dbReference type="InterPro" id="IPR028624">
    <property type="entry name" value="Tscrpt_elong_fac_GreA/B"/>
</dbReference>
<dbReference type="InterPro" id="IPR022691">
    <property type="entry name" value="Tscrpt_elong_fac_GreA/B_N"/>
</dbReference>
<dbReference type="GO" id="GO:0003677">
    <property type="term" value="F:DNA binding"/>
    <property type="evidence" value="ECO:0007669"/>
    <property type="project" value="UniProtKB-UniRule"/>
</dbReference>
<protein>
    <recommendedName>
        <fullName evidence="4">Transcription elongation factor GreB</fullName>
    </recommendedName>
    <alternativeName>
        <fullName evidence="4">Transcript cleavage factor GreB</fullName>
    </alternativeName>
</protein>
<dbReference type="Gene3D" id="3.10.50.30">
    <property type="entry name" value="Transcription elongation factor, GreA/GreB, C-terminal domain"/>
    <property type="match status" value="1"/>
</dbReference>
<evidence type="ECO:0000313" key="7">
    <source>
        <dbReference type="EMBL" id="GLQ31100.1"/>
    </source>
</evidence>
<evidence type="ECO:0000313" key="8">
    <source>
        <dbReference type="Proteomes" id="UP001161389"/>
    </source>
</evidence>
<keyword evidence="1 4" id="KW-0805">Transcription regulation</keyword>
<proteinExistence type="inferred from homology"/>
<dbReference type="SUPFAM" id="SSF54534">
    <property type="entry name" value="FKBP-like"/>
    <property type="match status" value="1"/>
</dbReference>
<dbReference type="GO" id="GO:0032784">
    <property type="term" value="P:regulation of DNA-templated transcription elongation"/>
    <property type="evidence" value="ECO:0007669"/>
    <property type="project" value="UniProtKB-UniRule"/>
</dbReference>
<dbReference type="Proteomes" id="UP001161389">
    <property type="component" value="Unassembled WGS sequence"/>
</dbReference>
<dbReference type="FunFam" id="3.10.50.30:FF:000001">
    <property type="entry name" value="Transcription elongation factor GreA"/>
    <property type="match status" value="1"/>
</dbReference>
<comment type="caution">
    <text evidence="7">The sequence shown here is derived from an EMBL/GenBank/DDBJ whole genome shotgun (WGS) entry which is preliminary data.</text>
</comment>
<keyword evidence="7" id="KW-0251">Elongation factor</keyword>
<evidence type="ECO:0000259" key="6">
    <source>
        <dbReference type="Pfam" id="PF03449"/>
    </source>
</evidence>
<evidence type="ECO:0000256" key="3">
    <source>
        <dbReference type="ARBA" id="ARBA00023163"/>
    </source>
</evidence>
<dbReference type="PIRSF" id="PIRSF006092">
    <property type="entry name" value="GreA_GreB"/>
    <property type="match status" value="1"/>
</dbReference>
<organism evidence="7 8">
    <name type="scientific">Litoribrevibacter albus</name>
    <dbReference type="NCBI Taxonomy" id="1473156"/>
    <lineage>
        <taxon>Bacteria</taxon>
        <taxon>Pseudomonadati</taxon>
        <taxon>Pseudomonadota</taxon>
        <taxon>Gammaproteobacteria</taxon>
        <taxon>Oceanospirillales</taxon>
        <taxon>Oceanospirillaceae</taxon>
        <taxon>Litoribrevibacter</taxon>
    </lineage>
</organism>
<comment type="function">
    <text evidence="4">Necessary for efficient RNA polymerase transcription elongation past template-encoded arresting sites. The arresting sites in DNA have the property of trapping a certain fraction of elongating RNA polymerases that pass through, resulting in locked ternary complexes. Cleavage of the nascent transcript by cleavage factors such as GreA or GreB allows the resumption of elongation from the new 3'terminus. GreB releases sequences of up to 9 nucleotides in length.</text>
</comment>
<reference evidence="7" key="2">
    <citation type="submission" date="2023-01" db="EMBL/GenBank/DDBJ databases">
        <title>Draft genome sequence of Litoribrevibacter albus strain NBRC 110071.</title>
        <authorList>
            <person name="Sun Q."/>
            <person name="Mori K."/>
        </authorList>
    </citation>
    <scope>NUCLEOTIDE SEQUENCE</scope>
    <source>
        <strain evidence="7">NBRC 110071</strain>
    </source>
</reference>
<dbReference type="InterPro" id="IPR036953">
    <property type="entry name" value="GreA/GreB_C_sf"/>
</dbReference>
<feature type="domain" description="Transcription elongation factor GreA/GreB N-terminal" evidence="6">
    <location>
        <begin position="5"/>
        <end position="74"/>
    </location>
</feature>
<evidence type="ECO:0000256" key="2">
    <source>
        <dbReference type="ARBA" id="ARBA00023125"/>
    </source>
</evidence>
<dbReference type="EMBL" id="BSNM01000011">
    <property type="protein sequence ID" value="GLQ31100.1"/>
    <property type="molecule type" value="Genomic_DNA"/>
</dbReference>
<dbReference type="NCBIfam" id="TIGR01461">
    <property type="entry name" value="greB"/>
    <property type="match status" value="1"/>
</dbReference>
<evidence type="ECO:0000256" key="4">
    <source>
        <dbReference type="HAMAP-Rule" id="MF_00930"/>
    </source>
</evidence>
<dbReference type="InterPro" id="IPR018151">
    <property type="entry name" value="TF_GreA/GreB_CS"/>
</dbReference>
<evidence type="ECO:0000259" key="5">
    <source>
        <dbReference type="Pfam" id="PF01272"/>
    </source>
</evidence>
<dbReference type="PANTHER" id="PTHR30437:SF6">
    <property type="entry name" value="TRANSCRIPTION ELONGATION FACTOR GREB"/>
    <property type="match status" value="1"/>
</dbReference>
<dbReference type="Gene3D" id="1.10.287.180">
    <property type="entry name" value="Transcription elongation factor, GreA/GreB, N-terminal domain"/>
    <property type="match status" value="1"/>
</dbReference>
<keyword evidence="3 4" id="KW-0804">Transcription</keyword>
<dbReference type="RefSeq" id="WP_284380590.1">
    <property type="nucleotide sequence ID" value="NZ_BSNM01000011.1"/>
</dbReference>
<dbReference type="FunFam" id="1.10.287.180:FF:000001">
    <property type="entry name" value="Transcription elongation factor GreA"/>
    <property type="match status" value="1"/>
</dbReference>
<dbReference type="GO" id="GO:0003746">
    <property type="term" value="F:translation elongation factor activity"/>
    <property type="evidence" value="ECO:0007669"/>
    <property type="project" value="UniProtKB-KW"/>
</dbReference>
<keyword evidence="8" id="KW-1185">Reference proteome</keyword>
<comment type="similarity">
    <text evidence="4">Belongs to the GreA/GreB family. GreB subfamily.</text>
</comment>
<dbReference type="GO" id="GO:0070063">
    <property type="term" value="F:RNA polymerase binding"/>
    <property type="evidence" value="ECO:0007669"/>
    <property type="project" value="InterPro"/>
</dbReference>
<dbReference type="Pfam" id="PF03449">
    <property type="entry name" value="GreA_GreB_N"/>
    <property type="match status" value="1"/>
</dbReference>
<reference evidence="7" key="1">
    <citation type="journal article" date="2014" name="Int. J. Syst. Evol. Microbiol.">
        <title>Complete genome sequence of Corynebacterium casei LMG S-19264T (=DSM 44701T), isolated from a smear-ripened cheese.</title>
        <authorList>
            <consortium name="US DOE Joint Genome Institute (JGI-PGF)"/>
            <person name="Walter F."/>
            <person name="Albersmeier A."/>
            <person name="Kalinowski J."/>
            <person name="Ruckert C."/>
        </authorList>
    </citation>
    <scope>NUCLEOTIDE SEQUENCE</scope>
    <source>
        <strain evidence="7">NBRC 110071</strain>
    </source>
</reference>
<dbReference type="Pfam" id="PF01272">
    <property type="entry name" value="GreA_GreB"/>
    <property type="match status" value="1"/>
</dbReference>
<dbReference type="InterPro" id="IPR023459">
    <property type="entry name" value="Tscrpt_elong_fac_GreA/B_fam"/>
</dbReference>
<evidence type="ECO:0000256" key="1">
    <source>
        <dbReference type="ARBA" id="ARBA00023015"/>
    </source>
</evidence>